<dbReference type="PANTHER" id="PTHR23267">
    <property type="entry name" value="IMMUNOGLOBULIN LIGHT CHAIN"/>
    <property type="match status" value="1"/>
</dbReference>
<protein>
    <recommendedName>
        <fullName evidence="1">Ig-like domain-containing protein</fullName>
    </recommendedName>
</protein>
<dbReference type="Gene3D" id="2.60.40.10">
    <property type="entry name" value="Immunoglobulins"/>
    <property type="match status" value="1"/>
</dbReference>
<dbReference type="InterPro" id="IPR007110">
    <property type="entry name" value="Ig-like_dom"/>
</dbReference>
<sequence length="117" mass="13181">VACFCMAIKRMGRKRPGQTVKLSCSLSTGTVTSYDQVWLQQKDGGSPRFLYYYYSSASAGSGDLSRFSASKESSQNTWYLTISNLQPEDEAVYYCAVWYNSPRLEVSLLSMKHKICT</sequence>
<dbReference type="InterPro" id="IPR013106">
    <property type="entry name" value="Ig_V-set"/>
</dbReference>
<keyword evidence="3" id="KW-1185">Reference proteome</keyword>
<reference evidence="2" key="2">
    <citation type="submission" date="2025-09" db="UniProtKB">
        <authorList>
            <consortium name="Ensembl"/>
        </authorList>
    </citation>
    <scope>IDENTIFICATION</scope>
</reference>
<dbReference type="SUPFAM" id="SSF48726">
    <property type="entry name" value="Immunoglobulin"/>
    <property type="match status" value="1"/>
</dbReference>
<dbReference type="InterPro" id="IPR050150">
    <property type="entry name" value="IgV_Light_Chain"/>
</dbReference>
<reference evidence="2" key="1">
    <citation type="submission" date="2025-08" db="UniProtKB">
        <authorList>
            <consortium name="Ensembl"/>
        </authorList>
    </citation>
    <scope>IDENTIFICATION</scope>
</reference>
<dbReference type="GeneTree" id="ENSGT00940000154179"/>
<feature type="domain" description="Ig-like" evidence="1">
    <location>
        <begin position="17"/>
        <end position="107"/>
    </location>
</feature>
<dbReference type="Proteomes" id="UP000694421">
    <property type="component" value="Unplaced"/>
</dbReference>
<accession>A0A8D0C850</accession>
<organism evidence="2 3">
    <name type="scientific">Salvator merianae</name>
    <name type="common">Argentine black and white tegu</name>
    <name type="synonym">Tupinambis merianae</name>
    <dbReference type="NCBI Taxonomy" id="96440"/>
    <lineage>
        <taxon>Eukaryota</taxon>
        <taxon>Metazoa</taxon>
        <taxon>Chordata</taxon>
        <taxon>Craniata</taxon>
        <taxon>Vertebrata</taxon>
        <taxon>Euteleostomi</taxon>
        <taxon>Lepidosauria</taxon>
        <taxon>Squamata</taxon>
        <taxon>Bifurcata</taxon>
        <taxon>Unidentata</taxon>
        <taxon>Episquamata</taxon>
        <taxon>Laterata</taxon>
        <taxon>Teiioidea</taxon>
        <taxon>Teiidae</taxon>
        <taxon>Salvator</taxon>
    </lineage>
</organism>
<evidence type="ECO:0000259" key="1">
    <source>
        <dbReference type="PROSITE" id="PS50835"/>
    </source>
</evidence>
<dbReference type="Pfam" id="PF07686">
    <property type="entry name" value="V-set"/>
    <property type="match status" value="1"/>
</dbReference>
<dbReference type="AlphaFoldDB" id="A0A8D0C850"/>
<proteinExistence type="predicted"/>
<dbReference type="SMART" id="SM00406">
    <property type="entry name" value="IGv"/>
    <property type="match status" value="1"/>
</dbReference>
<dbReference type="InterPro" id="IPR013783">
    <property type="entry name" value="Ig-like_fold"/>
</dbReference>
<evidence type="ECO:0000313" key="3">
    <source>
        <dbReference type="Proteomes" id="UP000694421"/>
    </source>
</evidence>
<evidence type="ECO:0000313" key="2">
    <source>
        <dbReference type="Ensembl" id="ENSSMRP00000018605.1"/>
    </source>
</evidence>
<name>A0A8D0C850_SALMN</name>
<dbReference type="PROSITE" id="PS50835">
    <property type="entry name" value="IG_LIKE"/>
    <property type="match status" value="1"/>
</dbReference>
<dbReference type="SMART" id="SM00409">
    <property type="entry name" value="IG"/>
    <property type="match status" value="1"/>
</dbReference>
<dbReference type="InterPro" id="IPR036179">
    <property type="entry name" value="Ig-like_dom_sf"/>
</dbReference>
<dbReference type="Ensembl" id="ENSSMRT00000021795.1">
    <property type="protein sequence ID" value="ENSSMRP00000018605.1"/>
    <property type="gene ID" value="ENSSMRG00000014470.1"/>
</dbReference>
<dbReference type="InterPro" id="IPR003599">
    <property type="entry name" value="Ig_sub"/>
</dbReference>
<dbReference type="OMA" id="CAVWYNS"/>